<keyword evidence="2" id="KW-1185">Reference proteome</keyword>
<sequence>MTTGELFASDALLPHGWARDVLLRWDAAGTLCSIEADAQADAAVPRAPGPLLPGMPNLHSHAFQRAFAGLTEFRGNPQDSFWSWRAEMYRFALRISPEALQAIATQLYIDMLKAGYTSVCEFHYVHHDTDGKPYADAAELSLRLLAAAQAAGIGITLLPVLYQTAGFGGTPPLAHQRRFIHSTDRMVALLERLQPECAGPGRKLGLAPHSLRAVPPDSLRLAVDALHALDAAAPVHIHIAEQVQEVQDCLQWSGQRPVAWLLDHVALDKRWCLVHATHLDDDELARTAASGAIVGICPTTEANLGDGIFPTERYLAAGGAWGIGSDSHISVSVSEELRWLEYAQRLTTLRRNVLASERAPQVATRLYQAAVSGGAQASARAVAGLATGQQADFMILDASNADVAGLAPDAALSAHVFSHRGTAAIAEVWQGGKRVVQHGRHVLDATAARDYIAARASLLNEA</sequence>
<proteinExistence type="predicted"/>
<evidence type="ECO:0000313" key="2">
    <source>
        <dbReference type="Proteomes" id="UP000004277"/>
    </source>
</evidence>
<organism evidence="1 2">
    <name type="scientific">Imbroritus primus</name>
    <dbReference type="NCBI Taxonomy" id="3058603"/>
    <lineage>
        <taxon>Bacteria</taxon>
        <taxon>Pseudomonadati</taxon>
        <taxon>Pseudomonadota</taxon>
        <taxon>Betaproteobacteria</taxon>
        <taxon>Burkholderiales</taxon>
        <taxon>Burkholderiaceae</taxon>
        <taxon>Imbroritus</taxon>
    </lineage>
</organism>
<keyword evidence="1" id="KW-0378">Hydrolase</keyword>
<dbReference type="EMBL" id="AKCV02000017">
    <property type="protein sequence ID" value="TMS57869.1"/>
    <property type="molecule type" value="Genomic_DNA"/>
</dbReference>
<gene>
    <name evidence="1" type="ORF">MW7_010375</name>
</gene>
<accession>A0ACD3SNP1</accession>
<protein>
    <submittedName>
        <fullName evidence="1">Formimidoylglutamate deiminase</fullName>
        <ecNumber evidence="1">3.5.3.13</ecNumber>
    </submittedName>
</protein>
<evidence type="ECO:0000313" key="1">
    <source>
        <dbReference type="EMBL" id="TMS57869.1"/>
    </source>
</evidence>
<dbReference type="EC" id="3.5.3.13" evidence="1"/>
<dbReference type="Proteomes" id="UP000004277">
    <property type="component" value="Unassembled WGS sequence"/>
</dbReference>
<reference evidence="1" key="1">
    <citation type="submission" date="2019-05" db="EMBL/GenBank/DDBJ databases">
        <title>Revised genome assembly of Burkholderiaceae (previously Ralstonia) sp. PBA.</title>
        <authorList>
            <person name="Gan H.M."/>
        </authorList>
    </citation>
    <scope>NUCLEOTIDE SEQUENCE</scope>
    <source>
        <strain evidence="1">PBA</strain>
    </source>
</reference>
<comment type="caution">
    <text evidence="1">The sequence shown here is derived from an EMBL/GenBank/DDBJ whole genome shotgun (WGS) entry which is preliminary data.</text>
</comment>
<name>A0ACD3SNP1_9BURK</name>